<dbReference type="Gene3D" id="3.40.250.10">
    <property type="entry name" value="Rhodanese-like domain"/>
    <property type="match status" value="1"/>
</dbReference>
<dbReference type="PANTHER" id="PTHR43031">
    <property type="entry name" value="FAD-DEPENDENT OXIDOREDUCTASE"/>
    <property type="match status" value="1"/>
</dbReference>
<comment type="caution">
    <text evidence="3">The sequence shown here is derived from an EMBL/GenBank/DDBJ whole genome shotgun (WGS) entry which is preliminary data.</text>
</comment>
<feature type="signal peptide" evidence="1">
    <location>
        <begin position="1"/>
        <end position="22"/>
    </location>
</feature>
<reference evidence="4" key="1">
    <citation type="journal article" date="2019" name="Int. J. Syst. Evol. Microbiol.">
        <title>The Global Catalogue of Microorganisms (GCM) 10K type strain sequencing project: providing services to taxonomists for standard genome sequencing and annotation.</title>
        <authorList>
            <consortium name="The Broad Institute Genomics Platform"/>
            <consortium name="The Broad Institute Genome Sequencing Center for Infectious Disease"/>
            <person name="Wu L."/>
            <person name="Ma J."/>
        </authorList>
    </citation>
    <scope>NUCLEOTIDE SEQUENCE [LARGE SCALE GENOMIC DNA]</scope>
    <source>
        <strain evidence="4">CGMCC 1.13574</strain>
    </source>
</reference>
<dbReference type="CDD" id="cd00158">
    <property type="entry name" value="RHOD"/>
    <property type="match status" value="1"/>
</dbReference>
<proteinExistence type="predicted"/>
<evidence type="ECO:0000256" key="1">
    <source>
        <dbReference type="SAM" id="SignalP"/>
    </source>
</evidence>
<dbReference type="InterPro" id="IPR001763">
    <property type="entry name" value="Rhodanese-like_dom"/>
</dbReference>
<dbReference type="InterPro" id="IPR036873">
    <property type="entry name" value="Rhodanese-like_dom_sf"/>
</dbReference>
<keyword evidence="4" id="KW-1185">Reference proteome</keyword>
<dbReference type="Pfam" id="PF00581">
    <property type="entry name" value="Rhodanese"/>
    <property type="match status" value="1"/>
</dbReference>
<name>A0ABV9NJ72_9GAMM</name>
<organism evidence="3 4">
    <name type="scientific">Coralloluteibacterium thermophilum</name>
    <dbReference type="NCBI Taxonomy" id="2707049"/>
    <lineage>
        <taxon>Bacteria</taxon>
        <taxon>Pseudomonadati</taxon>
        <taxon>Pseudomonadota</taxon>
        <taxon>Gammaproteobacteria</taxon>
        <taxon>Lysobacterales</taxon>
        <taxon>Lysobacteraceae</taxon>
        <taxon>Coralloluteibacterium</taxon>
    </lineage>
</organism>
<dbReference type="PROSITE" id="PS00380">
    <property type="entry name" value="RHODANESE_1"/>
    <property type="match status" value="1"/>
</dbReference>
<protein>
    <submittedName>
        <fullName evidence="3">Rhodanese-like domain-containing protein</fullName>
    </submittedName>
</protein>
<dbReference type="Proteomes" id="UP001595892">
    <property type="component" value="Unassembled WGS sequence"/>
</dbReference>
<dbReference type="PROSITE" id="PS50206">
    <property type="entry name" value="RHODANESE_3"/>
    <property type="match status" value="1"/>
</dbReference>
<dbReference type="PANTHER" id="PTHR43031:SF1">
    <property type="entry name" value="PYRIDINE NUCLEOTIDE-DISULPHIDE OXIDOREDUCTASE"/>
    <property type="match status" value="1"/>
</dbReference>
<keyword evidence="1" id="KW-0732">Signal</keyword>
<gene>
    <name evidence="3" type="ORF">ACFO3Q_01110</name>
</gene>
<evidence type="ECO:0000313" key="3">
    <source>
        <dbReference type="EMBL" id="MFC4726778.1"/>
    </source>
</evidence>
<dbReference type="RefSeq" id="WP_377002728.1">
    <property type="nucleotide sequence ID" value="NZ_JBHSGG010000002.1"/>
</dbReference>
<accession>A0ABV9NJ72</accession>
<dbReference type="SUPFAM" id="SSF52821">
    <property type="entry name" value="Rhodanese/Cell cycle control phosphatase"/>
    <property type="match status" value="1"/>
</dbReference>
<dbReference type="InterPro" id="IPR001307">
    <property type="entry name" value="Thiosulphate_STrfase_CS"/>
</dbReference>
<sequence>MRTIPSLILALSTCLALPGAHAGDALPPHALAAEIERPTPPLVVDVRSEEEYAAGHVPGAVSLPHDRVGELADRLEAGRELVLYCRSGRRSRIAGPELEARGFRVRYLEGDYPAWEAAGLSVARPDPRPQGDATE</sequence>
<evidence type="ECO:0000259" key="2">
    <source>
        <dbReference type="PROSITE" id="PS50206"/>
    </source>
</evidence>
<dbReference type="SMART" id="SM00450">
    <property type="entry name" value="RHOD"/>
    <property type="match status" value="1"/>
</dbReference>
<dbReference type="InterPro" id="IPR050229">
    <property type="entry name" value="GlpE_sulfurtransferase"/>
</dbReference>
<dbReference type="EMBL" id="JBHSGG010000002">
    <property type="protein sequence ID" value="MFC4726778.1"/>
    <property type="molecule type" value="Genomic_DNA"/>
</dbReference>
<evidence type="ECO:0000313" key="4">
    <source>
        <dbReference type="Proteomes" id="UP001595892"/>
    </source>
</evidence>
<feature type="domain" description="Rhodanese" evidence="2">
    <location>
        <begin position="42"/>
        <end position="124"/>
    </location>
</feature>
<feature type="chain" id="PRO_5045456555" evidence="1">
    <location>
        <begin position="23"/>
        <end position="135"/>
    </location>
</feature>